<dbReference type="AlphaFoldDB" id="A0A1I5QA49"/>
<sequence length="39" mass="4375">MLGVENVLLFLRETSHANIAIHEKKSNVTQSFSITGELF</sequence>
<proteinExistence type="predicted"/>
<organism evidence="1 2">
    <name type="scientific">Pseudarcicella hirudinis</name>
    <dbReference type="NCBI Taxonomy" id="1079859"/>
    <lineage>
        <taxon>Bacteria</taxon>
        <taxon>Pseudomonadati</taxon>
        <taxon>Bacteroidota</taxon>
        <taxon>Cytophagia</taxon>
        <taxon>Cytophagales</taxon>
        <taxon>Flectobacillaceae</taxon>
        <taxon>Pseudarcicella</taxon>
    </lineage>
</organism>
<evidence type="ECO:0000313" key="2">
    <source>
        <dbReference type="Proteomes" id="UP000199306"/>
    </source>
</evidence>
<gene>
    <name evidence="1" type="ORF">SAMN04515674_10374</name>
</gene>
<keyword evidence="2" id="KW-1185">Reference proteome</keyword>
<dbReference type="EMBL" id="FOXH01000003">
    <property type="protein sequence ID" value="SFP42716.1"/>
    <property type="molecule type" value="Genomic_DNA"/>
</dbReference>
<protein>
    <submittedName>
        <fullName evidence="1">Uncharacterized protein</fullName>
    </submittedName>
</protein>
<accession>A0A1I5QA49</accession>
<name>A0A1I5QA49_9BACT</name>
<evidence type="ECO:0000313" key="1">
    <source>
        <dbReference type="EMBL" id="SFP42716.1"/>
    </source>
</evidence>
<dbReference type="Proteomes" id="UP000199306">
    <property type="component" value="Unassembled WGS sequence"/>
</dbReference>
<reference evidence="1 2" key="1">
    <citation type="submission" date="2016-10" db="EMBL/GenBank/DDBJ databases">
        <authorList>
            <person name="de Groot N.N."/>
        </authorList>
    </citation>
    <scope>NUCLEOTIDE SEQUENCE [LARGE SCALE GENOMIC DNA]</scope>
    <source>
        <strain evidence="2">E92,LMG 26720,CCM 7988</strain>
    </source>
</reference>